<sequence>MYTIIQDVYRRDQAPLGRSSGRPRSVLMFSARYHFRYSVPVFIPLSSMTPNIPYHVNTPLIANVNCLHPKLPEPNCPRNRPSMPPNLLGQDSPQSHEDSMQNQLYKQCIPDVSLGDFSLGNSMINNHDSSAATSNEMVARSTFSSFPKDIRNYIM</sequence>
<comment type="caution">
    <text evidence="2">The sequence shown here is derived from an EMBL/GenBank/DDBJ whole genome shotgun (WGS) entry which is preliminary data.</text>
</comment>
<feature type="region of interest" description="Disordered" evidence="1">
    <location>
        <begin position="75"/>
        <end position="101"/>
    </location>
</feature>
<gene>
    <name evidence="2" type="ORF">BJ212DRAFT_1484082</name>
</gene>
<accession>A0A9P7E4W2</accession>
<name>A0A9P7E4W2_9AGAM</name>
<dbReference type="RefSeq" id="XP_041189734.1">
    <property type="nucleotide sequence ID" value="XM_041340730.1"/>
</dbReference>
<dbReference type="OrthoDB" id="10006572at2759"/>
<keyword evidence="3" id="KW-1185">Reference proteome</keyword>
<evidence type="ECO:0000313" key="3">
    <source>
        <dbReference type="Proteomes" id="UP000807769"/>
    </source>
</evidence>
<reference evidence="2" key="1">
    <citation type="journal article" date="2020" name="New Phytol.">
        <title>Comparative genomics reveals dynamic genome evolution in host specialist ectomycorrhizal fungi.</title>
        <authorList>
            <person name="Lofgren L.A."/>
            <person name="Nguyen N.H."/>
            <person name="Vilgalys R."/>
            <person name="Ruytinx J."/>
            <person name="Liao H.L."/>
            <person name="Branco S."/>
            <person name="Kuo A."/>
            <person name="LaButti K."/>
            <person name="Lipzen A."/>
            <person name="Andreopoulos W."/>
            <person name="Pangilinan J."/>
            <person name="Riley R."/>
            <person name="Hundley H."/>
            <person name="Na H."/>
            <person name="Barry K."/>
            <person name="Grigoriev I.V."/>
            <person name="Stajich J.E."/>
            <person name="Kennedy P.G."/>
        </authorList>
    </citation>
    <scope>NUCLEOTIDE SEQUENCE</scope>
    <source>
        <strain evidence="2">MN1</strain>
    </source>
</reference>
<dbReference type="EMBL" id="JABBWG010000031">
    <property type="protein sequence ID" value="KAG1810954.1"/>
    <property type="molecule type" value="Genomic_DNA"/>
</dbReference>
<evidence type="ECO:0000313" key="2">
    <source>
        <dbReference type="EMBL" id="KAG1810954.1"/>
    </source>
</evidence>
<protein>
    <submittedName>
        <fullName evidence="2">Uncharacterized protein</fullName>
    </submittedName>
</protein>
<dbReference type="GeneID" id="64634746"/>
<organism evidence="2 3">
    <name type="scientific">Suillus subaureus</name>
    <dbReference type="NCBI Taxonomy" id="48587"/>
    <lineage>
        <taxon>Eukaryota</taxon>
        <taxon>Fungi</taxon>
        <taxon>Dikarya</taxon>
        <taxon>Basidiomycota</taxon>
        <taxon>Agaricomycotina</taxon>
        <taxon>Agaricomycetes</taxon>
        <taxon>Agaricomycetidae</taxon>
        <taxon>Boletales</taxon>
        <taxon>Suillineae</taxon>
        <taxon>Suillaceae</taxon>
        <taxon>Suillus</taxon>
    </lineage>
</organism>
<proteinExistence type="predicted"/>
<dbReference type="AlphaFoldDB" id="A0A9P7E4W2"/>
<dbReference type="Proteomes" id="UP000807769">
    <property type="component" value="Unassembled WGS sequence"/>
</dbReference>
<evidence type="ECO:0000256" key="1">
    <source>
        <dbReference type="SAM" id="MobiDB-lite"/>
    </source>
</evidence>